<keyword evidence="10" id="KW-0472">Membrane</keyword>
<dbReference type="GO" id="GO:0015408">
    <property type="term" value="F:ABC-type ferric iron transporter activity"/>
    <property type="evidence" value="ECO:0007669"/>
    <property type="project" value="InterPro"/>
</dbReference>
<dbReference type="PANTHER" id="PTHR42781:SF1">
    <property type="entry name" value="THIAMINE IMPORT ATP-BINDING PROTEIN THIQ"/>
    <property type="match status" value="1"/>
</dbReference>
<keyword evidence="3" id="KW-0410">Iron transport</keyword>
<dbReference type="PANTHER" id="PTHR42781">
    <property type="entry name" value="SPERMIDINE/PUTRESCINE IMPORT ATP-BINDING PROTEIN POTA"/>
    <property type="match status" value="1"/>
</dbReference>
<dbReference type="OrthoDB" id="9809450at2"/>
<evidence type="ECO:0000313" key="12">
    <source>
        <dbReference type="EMBL" id="SHH93799.1"/>
    </source>
</evidence>
<dbReference type="InterPro" id="IPR013611">
    <property type="entry name" value="Transp-assoc_OB_typ2"/>
</dbReference>
<sequence>MGRLELRELTIRYGAKTVISELNLQLQDGEILSLLGPSGAGKSTVLKAVAGLLPPFSGSIAINGQPADHLPAERRDTVLIFQKPLLFPFLNVGQNIAFGLRMTGHRGAAARQRIERMIAITGLQGLELRRVHQLSGGQQQRVALARGLVLEPSILLLDEPFSSLDAELREQMRELIRTIQQQTKTTMLFVTHDQSEAFGVSDRVALLLDGRLRQTGPPEQVFYRPADVDVARFFGCNNVLPGSIRDGYFHGARVRVPTERADCNEAVAMIRPEDVRLYPAVPGSDRPTGRISGIRFQGAMSRLTVTTEDGPVSVLSIRPHWHLGELVGLEFPADRLHVFPAGQEK</sequence>
<dbReference type="PROSITE" id="PS50893">
    <property type="entry name" value="ABC_TRANSPORTER_2"/>
    <property type="match status" value="1"/>
</dbReference>
<keyword evidence="13" id="KW-1185">Reference proteome</keyword>
<proteinExistence type="predicted"/>
<name>A0A1M5X1W0_9BACT</name>
<dbReference type="AlphaFoldDB" id="A0A1M5X1W0"/>
<dbReference type="Pfam" id="PF08402">
    <property type="entry name" value="TOBE_2"/>
    <property type="match status" value="1"/>
</dbReference>
<protein>
    <submittedName>
        <fullName evidence="12">Iron(III) transport system ATP-binding protein</fullName>
    </submittedName>
</protein>
<evidence type="ECO:0000313" key="13">
    <source>
        <dbReference type="Proteomes" id="UP000184139"/>
    </source>
</evidence>
<keyword evidence="5" id="KW-0547">Nucleotide-binding</keyword>
<dbReference type="GO" id="GO:0043190">
    <property type="term" value="C:ATP-binding cassette (ABC) transporter complex"/>
    <property type="evidence" value="ECO:0007669"/>
    <property type="project" value="InterPro"/>
</dbReference>
<dbReference type="InterPro" id="IPR003593">
    <property type="entry name" value="AAA+_ATPase"/>
</dbReference>
<dbReference type="InterPro" id="IPR015853">
    <property type="entry name" value="ABC_transpr_FbpC"/>
</dbReference>
<evidence type="ECO:0000256" key="8">
    <source>
        <dbReference type="ARBA" id="ARBA00023004"/>
    </source>
</evidence>
<dbReference type="FunFam" id="3.40.50.300:FF:000425">
    <property type="entry name" value="Probable ABC transporter, ATP-binding subunit"/>
    <property type="match status" value="1"/>
</dbReference>
<keyword evidence="9" id="KW-0406">Ion transport</keyword>
<keyword evidence="4" id="KW-0997">Cell inner membrane</keyword>
<dbReference type="SUPFAM" id="SSF52540">
    <property type="entry name" value="P-loop containing nucleoside triphosphate hydrolases"/>
    <property type="match status" value="1"/>
</dbReference>
<dbReference type="InterPro" id="IPR012340">
    <property type="entry name" value="NA-bd_OB-fold"/>
</dbReference>
<feature type="domain" description="ABC transporter" evidence="11">
    <location>
        <begin position="4"/>
        <end position="234"/>
    </location>
</feature>
<keyword evidence="6 12" id="KW-0067">ATP-binding</keyword>
<evidence type="ECO:0000256" key="1">
    <source>
        <dbReference type="ARBA" id="ARBA00022448"/>
    </source>
</evidence>
<dbReference type="Gene3D" id="3.40.50.300">
    <property type="entry name" value="P-loop containing nucleotide triphosphate hydrolases"/>
    <property type="match status" value="1"/>
</dbReference>
<organism evidence="12 13">
    <name type="scientific">Desulfofustis glycolicus DSM 9705</name>
    <dbReference type="NCBI Taxonomy" id="1121409"/>
    <lineage>
        <taxon>Bacteria</taxon>
        <taxon>Pseudomonadati</taxon>
        <taxon>Thermodesulfobacteriota</taxon>
        <taxon>Desulfobulbia</taxon>
        <taxon>Desulfobulbales</taxon>
        <taxon>Desulfocapsaceae</taxon>
        <taxon>Desulfofustis</taxon>
    </lineage>
</organism>
<dbReference type="SMART" id="SM00382">
    <property type="entry name" value="AAA"/>
    <property type="match status" value="1"/>
</dbReference>
<evidence type="ECO:0000256" key="9">
    <source>
        <dbReference type="ARBA" id="ARBA00023065"/>
    </source>
</evidence>
<dbReference type="Gene3D" id="2.40.50.100">
    <property type="match status" value="1"/>
</dbReference>
<dbReference type="GO" id="GO:0016887">
    <property type="term" value="F:ATP hydrolysis activity"/>
    <property type="evidence" value="ECO:0007669"/>
    <property type="project" value="InterPro"/>
</dbReference>
<dbReference type="RefSeq" id="WP_073376834.1">
    <property type="nucleotide sequence ID" value="NZ_FQXS01000016.1"/>
</dbReference>
<dbReference type="PROSITE" id="PS00211">
    <property type="entry name" value="ABC_TRANSPORTER_1"/>
    <property type="match status" value="1"/>
</dbReference>
<dbReference type="GO" id="GO:0015697">
    <property type="term" value="P:quaternary ammonium group transport"/>
    <property type="evidence" value="ECO:0007669"/>
    <property type="project" value="UniProtKB-ARBA"/>
</dbReference>
<evidence type="ECO:0000256" key="7">
    <source>
        <dbReference type="ARBA" id="ARBA00022967"/>
    </source>
</evidence>
<evidence type="ECO:0000256" key="4">
    <source>
        <dbReference type="ARBA" id="ARBA00022519"/>
    </source>
</evidence>
<keyword evidence="1" id="KW-0813">Transport</keyword>
<evidence type="ECO:0000256" key="3">
    <source>
        <dbReference type="ARBA" id="ARBA00022496"/>
    </source>
</evidence>
<dbReference type="CDD" id="cd03259">
    <property type="entry name" value="ABC_Carb_Solutes_like"/>
    <property type="match status" value="1"/>
</dbReference>
<keyword evidence="8" id="KW-0408">Iron</keyword>
<dbReference type="STRING" id="1121409.SAMN02745124_02690"/>
<dbReference type="InterPro" id="IPR050093">
    <property type="entry name" value="ABC_SmlMolc_Importer"/>
</dbReference>
<dbReference type="InterPro" id="IPR003439">
    <property type="entry name" value="ABC_transporter-like_ATP-bd"/>
</dbReference>
<evidence type="ECO:0000256" key="6">
    <source>
        <dbReference type="ARBA" id="ARBA00022840"/>
    </source>
</evidence>
<reference evidence="12 13" key="1">
    <citation type="submission" date="2016-11" db="EMBL/GenBank/DDBJ databases">
        <authorList>
            <person name="Jaros S."/>
            <person name="Januszkiewicz K."/>
            <person name="Wedrychowicz H."/>
        </authorList>
    </citation>
    <scope>NUCLEOTIDE SEQUENCE [LARGE SCALE GENOMIC DNA]</scope>
    <source>
        <strain evidence="12 13">DSM 9705</strain>
    </source>
</reference>
<keyword evidence="2" id="KW-1003">Cell membrane</keyword>
<dbReference type="InterPro" id="IPR017871">
    <property type="entry name" value="ABC_transporter-like_CS"/>
</dbReference>
<evidence type="ECO:0000256" key="2">
    <source>
        <dbReference type="ARBA" id="ARBA00022475"/>
    </source>
</evidence>
<evidence type="ECO:0000256" key="5">
    <source>
        <dbReference type="ARBA" id="ARBA00022741"/>
    </source>
</evidence>
<evidence type="ECO:0000256" key="10">
    <source>
        <dbReference type="ARBA" id="ARBA00023136"/>
    </source>
</evidence>
<keyword evidence="7" id="KW-1278">Translocase</keyword>
<dbReference type="EMBL" id="FQXS01000016">
    <property type="protein sequence ID" value="SHH93799.1"/>
    <property type="molecule type" value="Genomic_DNA"/>
</dbReference>
<dbReference type="Proteomes" id="UP000184139">
    <property type="component" value="Unassembled WGS sequence"/>
</dbReference>
<dbReference type="GO" id="GO:0005524">
    <property type="term" value="F:ATP binding"/>
    <property type="evidence" value="ECO:0007669"/>
    <property type="project" value="UniProtKB-KW"/>
</dbReference>
<dbReference type="SUPFAM" id="SSF50331">
    <property type="entry name" value="MOP-like"/>
    <property type="match status" value="1"/>
</dbReference>
<evidence type="ECO:0000259" key="11">
    <source>
        <dbReference type="PROSITE" id="PS50893"/>
    </source>
</evidence>
<dbReference type="Gene3D" id="2.40.50.140">
    <property type="entry name" value="Nucleic acid-binding proteins"/>
    <property type="match status" value="1"/>
</dbReference>
<accession>A0A1M5X1W0</accession>
<dbReference type="InterPro" id="IPR008995">
    <property type="entry name" value="Mo/tungstate-bd_C_term_dom"/>
</dbReference>
<dbReference type="InterPro" id="IPR027417">
    <property type="entry name" value="P-loop_NTPase"/>
</dbReference>
<gene>
    <name evidence="12" type="ORF">SAMN02745124_02690</name>
</gene>
<dbReference type="Pfam" id="PF00005">
    <property type="entry name" value="ABC_tran"/>
    <property type="match status" value="1"/>
</dbReference>